<dbReference type="Proteomes" id="UP000265663">
    <property type="component" value="Unassembled WGS sequence"/>
</dbReference>
<reference evidence="1 2" key="1">
    <citation type="journal article" date="2014" name="PLoS ONE">
        <title>De novo Genome Assembly of the Fungal Plant Pathogen Pyrenophora semeniperda.</title>
        <authorList>
            <person name="Soliai M.M."/>
            <person name="Meyer S.E."/>
            <person name="Udall J.A."/>
            <person name="Elzinga D.E."/>
            <person name="Hermansen R.A."/>
            <person name="Bodily P.M."/>
            <person name="Hart A.A."/>
            <person name="Coleman C.E."/>
        </authorList>
    </citation>
    <scope>NUCLEOTIDE SEQUENCE [LARGE SCALE GENOMIC DNA]</scope>
    <source>
        <strain evidence="1 2">CCB06</strain>
        <tissue evidence="1">Mycelium</tissue>
    </source>
</reference>
<evidence type="ECO:0000313" key="1">
    <source>
        <dbReference type="EMBL" id="RMZ68677.1"/>
    </source>
</evidence>
<sequence>MPWSRIVTSIVRTMPPPAESPARIMVVGSCFSSRRYRYAARPVGCGC</sequence>
<protein>
    <submittedName>
        <fullName evidence="1">Uncharacterized protein</fullName>
    </submittedName>
</protein>
<evidence type="ECO:0000313" key="2">
    <source>
        <dbReference type="Proteomes" id="UP000265663"/>
    </source>
</evidence>
<gene>
    <name evidence="1" type="ORF">GMOD_00002465</name>
</gene>
<organism evidence="1 2">
    <name type="scientific">Pyrenophora seminiperda CCB06</name>
    <dbReference type="NCBI Taxonomy" id="1302712"/>
    <lineage>
        <taxon>Eukaryota</taxon>
        <taxon>Fungi</taxon>
        <taxon>Dikarya</taxon>
        <taxon>Ascomycota</taxon>
        <taxon>Pezizomycotina</taxon>
        <taxon>Dothideomycetes</taxon>
        <taxon>Pleosporomycetidae</taxon>
        <taxon>Pleosporales</taxon>
        <taxon>Pleosporineae</taxon>
        <taxon>Pleosporaceae</taxon>
        <taxon>Pyrenophora</taxon>
    </lineage>
</organism>
<dbReference type="AlphaFoldDB" id="A0A3M7M2C4"/>
<keyword evidence="2" id="KW-1185">Reference proteome</keyword>
<name>A0A3M7M2C4_9PLEO</name>
<dbReference type="EMBL" id="KE747817">
    <property type="protein sequence ID" value="RMZ68677.1"/>
    <property type="molecule type" value="Genomic_DNA"/>
</dbReference>
<accession>A0A3M7M2C4</accession>
<proteinExistence type="predicted"/>